<dbReference type="PROSITE" id="PS51774">
    <property type="entry name" value="NAB"/>
    <property type="match status" value="1"/>
</dbReference>
<dbReference type="PANTHER" id="PTHR32258:SF28">
    <property type="entry name" value="PROTEIN NETWORKED 3A-RELATED"/>
    <property type="match status" value="1"/>
</dbReference>
<evidence type="ECO:0000256" key="1">
    <source>
        <dbReference type="ARBA" id="ARBA00023054"/>
    </source>
</evidence>
<protein>
    <submittedName>
        <fullName evidence="5">Protein NETWORKED 3A</fullName>
    </submittedName>
</protein>
<evidence type="ECO:0000313" key="5">
    <source>
        <dbReference type="EMBL" id="KAJ7972886.1"/>
    </source>
</evidence>
<evidence type="ECO:0000259" key="4">
    <source>
        <dbReference type="PROSITE" id="PS51774"/>
    </source>
</evidence>
<dbReference type="PANTHER" id="PTHR32258">
    <property type="entry name" value="PROTEIN NETWORKED 4A"/>
    <property type="match status" value="1"/>
</dbReference>
<name>A0AAD7Q1G2_QUISA</name>
<sequence length="252" mass="29517">MAETKKLPSHWWWLDSRSASRRSTWLQSTLAELDEKTKAMLKLIEEDADSFAQRAEMYYKKRPELISLVQDFYQAHRSMAERYDLVKSETGTRLLTTLVSPFASTIKYQSDKSICSDKTYDTCSETSAESEIDDPEQEDETKLDDKVKEEETSCLAENDEVVKLREQIEKLREENKIQKEQLKRKDEEKIEVIRHLSLAVDVLKEENVKMRKFIATDSPKKWSPFVFDNLKGAFLGKLFNRFPRYQPNVVAL</sequence>
<dbReference type="InterPro" id="IPR051861">
    <property type="entry name" value="NET_actin-binding_domain"/>
</dbReference>
<dbReference type="Pfam" id="PF07765">
    <property type="entry name" value="KIP1"/>
    <property type="match status" value="1"/>
</dbReference>
<dbReference type="EMBL" id="JARAOO010000004">
    <property type="protein sequence ID" value="KAJ7972886.1"/>
    <property type="molecule type" value="Genomic_DNA"/>
</dbReference>
<feature type="domain" description="NAB" evidence="4">
    <location>
        <begin position="9"/>
        <end position="90"/>
    </location>
</feature>
<keyword evidence="1 3" id="KW-0175">Coiled coil</keyword>
<evidence type="ECO:0000256" key="2">
    <source>
        <dbReference type="ARBA" id="ARBA00038006"/>
    </source>
</evidence>
<organism evidence="5 6">
    <name type="scientific">Quillaja saponaria</name>
    <name type="common">Soap bark tree</name>
    <dbReference type="NCBI Taxonomy" id="32244"/>
    <lineage>
        <taxon>Eukaryota</taxon>
        <taxon>Viridiplantae</taxon>
        <taxon>Streptophyta</taxon>
        <taxon>Embryophyta</taxon>
        <taxon>Tracheophyta</taxon>
        <taxon>Spermatophyta</taxon>
        <taxon>Magnoliopsida</taxon>
        <taxon>eudicotyledons</taxon>
        <taxon>Gunneridae</taxon>
        <taxon>Pentapetalae</taxon>
        <taxon>rosids</taxon>
        <taxon>fabids</taxon>
        <taxon>Fabales</taxon>
        <taxon>Quillajaceae</taxon>
        <taxon>Quillaja</taxon>
    </lineage>
</organism>
<dbReference type="GO" id="GO:0003779">
    <property type="term" value="F:actin binding"/>
    <property type="evidence" value="ECO:0007669"/>
    <property type="project" value="InterPro"/>
</dbReference>
<dbReference type="KEGG" id="qsa:O6P43_010707"/>
<gene>
    <name evidence="5" type="ORF">O6P43_010707</name>
</gene>
<dbReference type="InterPro" id="IPR011684">
    <property type="entry name" value="NAB"/>
</dbReference>
<dbReference type="GO" id="GO:0005774">
    <property type="term" value="C:vacuolar membrane"/>
    <property type="evidence" value="ECO:0007669"/>
    <property type="project" value="TreeGrafter"/>
</dbReference>
<comment type="similarity">
    <text evidence="2">Belongs to the NET family.</text>
</comment>
<keyword evidence="6" id="KW-1185">Reference proteome</keyword>
<feature type="coiled-coil region" evidence="3">
    <location>
        <begin position="154"/>
        <end position="188"/>
    </location>
</feature>
<evidence type="ECO:0000256" key="3">
    <source>
        <dbReference type="SAM" id="Coils"/>
    </source>
</evidence>
<reference evidence="5" key="1">
    <citation type="journal article" date="2023" name="Science">
        <title>Elucidation of the pathway for biosynthesis of saponin adjuvants from the soapbark tree.</title>
        <authorList>
            <person name="Reed J."/>
            <person name="Orme A."/>
            <person name="El-Demerdash A."/>
            <person name="Owen C."/>
            <person name="Martin L.B.B."/>
            <person name="Misra R.C."/>
            <person name="Kikuchi S."/>
            <person name="Rejzek M."/>
            <person name="Martin A.C."/>
            <person name="Harkess A."/>
            <person name="Leebens-Mack J."/>
            <person name="Louveau T."/>
            <person name="Stephenson M.J."/>
            <person name="Osbourn A."/>
        </authorList>
    </citation>
    <scope>NUCLEOTIDE SEQUENCE</scope>
    <source>
        <strain evidence="5">S10</strain>
    </source>
</reference>
<accession>A0AAD7Q1G2</accession>
<dbReference type="AlphaFoldDB" id="A0AAD7Q1G2"/>
<dbReference type="Proteomes" id="UP001163823">
    <property type="component" value="Chromosome 4"/>
</dbReference>
<proteinExistence type="inferred from homology"/>
<evidence type="ECO:0000313" key="6">
    <source>
        <dbReference type="Proteomes" id="UP001163823"/>
    </source>
</evidence>
<comment type="caution">
    <text evidence="5">The sequence shown here is derived from an EMBL/GenBank/DDBJ whole genome shotgun (WGS) entry which is preliminary data.</text>
</comment>